<proteinExistence type="predicted"/>
<accession>A0A9X8QI89</accession>
<protein>
    <submittedName>
        <fullName evidence="1">Uncharacterized protein</fullName>
    </submittedName>
</protein>
<name>A0A9X8QI89_9PSED</name>
<sequence length="30" mass="3378">MTNGLMFMGKLVSDCLLSAGKRAYNRRICK</sequence>
<comment type="caution">
    <text evidence="1">The sequence shown here is derived from an EMBL/GenBank/DDBJ whole genome shotgun (WGS) entry which is preliminary data.</text>
</comment>
<dbReference type="Proteomes" id="UP000183210">
    <property type="component" value="Unassembled WGS sequence"/>
</dbReference>
<gene>
    <name evidence="1" type="ORF">SAMN05216409_10397</name>
</gene>
<dbReference type="EMBL" id="FOEV01000003">
    <property type="protein sequence ID" value="SEP96654.1"/>
    <property type="molecule type" value="Genomic_DNA"/>
</dbReference>
<evidence type="ECO:0000313" key="1">
    <source>
        <dbReference type="EMBL" id="SEP96654.1"/>
    </source>
</evidence>
<organism evidence="1 2">
    <name type="scientific">Pseudomonas lutea</name>
    <dbReference type="NCBI Taxonomy" id="243924"/>
    <lineage>
        <taxon>Bacteria</taxon>
        <taxon>Pseudomonadati</taxon>
        <taxon>Pseudomonadota</taxon>
        <taxon>Gammaproteobacteria</taxon>
        <taxon>Pseudomonadales</taxon>
        <taxon>Pseudomonadaceae</taxon>
        <taxon>Pseudomonas</taxon>
    </lineage>
</organism>
<evidence type="ECO:0000313" key="2">
    <source>
        <dbReference type="Proteomes" id="UP000183210"/>
    </source>
</evidence>
<reference evidence="1 2" key="1">
    <citation type="submission" date="2016-10" db="EMBL/GenBank/DDBJ databases">
        <authorList>
            <person name="Varghese N."/>
            <person name="Submissions S."/>
        </authorList>
    </citation>
    <scope>NUCLEOTIDE SEQUENCE [LARGE SCALE GENOMIC DNA]</scope>
    <source>
        <strain evidence="1 2">LMG 21974</strain>
    </source>
</reference>
<dbReference type="AlphaFoldDB" id="A0A9X8QI89"/>